<gene>
    <name evidence="2" type="ORF">K1W69_21780</name>
</gene>
<name>A0AAE2ZS54_9HYPH</name>
<evidence type="ECO:0000256" key="1">
    <source>
        <dbReference type="SAM" id="Phobius"/>
    </source>
</evidence>
<organism evidence="2 3">
    <name type="scientific">Flavimaribacter sediminis</name>
    <dbReference type="NCBI Taxonomy" id="2865987"/>
    <lineage>
        <taxon>Bacteria</taxon>
        <taxon>Pseudomonadati</taxon>
        <taxon>Pseudomonadota</taxon>
        <taxon>Alphaproteobacteria</taxon>
        <taxon>Hyphomicrobiales</taxon>
        <taxon>Rhizobiaceae</taxon>
        <taxon>Flavimaribacter</taxon>
    </lineage>
</organism>
<accession>A0AAE2ZS54</accession>
<keyword evidence="1" id="KW-0472">Membrane</keyword>
<proteinExistence type="predicted"/>
<reference evidence="2" key="1">
    <citation type="submission" date="2021-08" db="EMBL/GenBank/DDBJ databases">
        <title>Hoeflea bacterium WL0058 sp. nov., isolated from the sediment.</title>
        <authorList>
            <person name="Wang L."/>
            <person name="Zhang D."/>
        </authorList>
    </citation>
    <scope>NUCLEOTIDE SEQUENCE</scope>
    <source>
        <strain evidence="2">WL0058</strain>
    </source>
</reference>
<feature type="transmembrane region" description="Helical" evidence="1">
    <location>
        <begin position="12"/>
        <end position="29"/>
    </location>
</feature>
<dbReference type="AlphaFoldDB" id="A0AAE2ZS54"/>
<protein>
    <submittedName>
        <fullName evidence="2">Uncharacterized protein</fullName>
    </submittedName>
</protein>
<dbReference type="EMBL" id="JAICBX010000004">
    <property type="protein sequence ID" value="MBW8639840.1"/>
    <property type="molecule type" value="Genomic_DNA"/>
</dbReference>
<comment type="caution">
    <text evidence="2">The sequence shown here is derived from an EMBL/GenBank/DDBJ whole genome shotgun (WGS) entry which is preliminary data.</text>
</comment>
<evidence type="ECO:0000313" key="3">
    <source>
        <dbReference type="Proteomes" id="UP001196509"/>
    </source>
</evidence>
<keyword evidence="1" id="KW-1133">Transmembrane helix</keyword>
<dbReference type="RefSeq" id="WP_220230542.1">
    <property type="nucleotide sequence ID" value="NZ_JAICBX010000004.1"/>
</dbReference>
<keyword evidence="3" id="KW-1185">Reference proteome</keyword>
<dbReference type="Proteomes" id="UP001196509">
    <property type="component" value="Unassembled WGS sequence"/>
</dbReference>
<evidence type="ECO:0000313" key="2">
    <source>
        <dbReference type="EMBL" id="MBW8639840.1"/>
    </source>
</evidence>
<sequence>MDKQRIRIEQHGGLGLIWLAGWLFTIGYLDLGFWRGVLALIVWPYFLGVDMAAIDPPA</sequence>
<keyword evidence="1" id="KW-0812">Transmembrane</keyword>